<feature type="non-terminal residue" evidence="1">
    <location>
        <position position="177"/>
    </location>
</feature>
<comment type="caution">
    <text evidence="1">The sequence shown here is derived from an EMBL/GenBank/DDBJ whole genome shotgun (WGS) entry which is preliminary data.</text>
</comment>
<dbReference type="Proteomes" id="UP000789920">
    <property type="component" value="Unassembled WGS sequence"/>
</dbReference>
<dbReference type="EMBL" id="CAJVQC010047805">
    <property type="protein sequence ID" value="CAG8785274.1"/>
    <property type="molecule type" value="Genomic_DNA"/>
</dbReference>
<evidence type="ECO:0000313" key="1">
    <source>
        <dbReference type="EMBL" id="CAG8785274.1"/>
    </source>
</evidence>
<reference evidence="1" key="1">
    <citation type="submission" date="2021-06" db="EMBL/GenBank/DDBJ databases">
        <authorList>
            <person name="Kallberg Y."/>
            <person name="Tangrot J."/>
            <person name="Rosling A."/>
        </authorList>
    </citation>
    <scope>NUCLEOTIDE SEQUENCE</scope>
    <source>
        <strain evidence="1">MA461A</strain>
    </source>
</reference>
<sequence length="177" mass="20323">NTPTRQPKFTVSHPHSTNPQYFANQWTNHDGAVWPVSQDFLINYITLLHKTITPSTIMTYLSALKYHHSRNHYDWSPIRSDSLVLQLLKTIEAIYTHKSINQKSHITHQHLLQIQQQLNANNNVPTMAVLKFELSESNIFTMIQLSRTKNTSPPIDCTPTTATYCLPKVTVHRPPNA</sequence>
<evidence type="ECO:0000313" key="2">
    <source>
        <dbReference type="Proteomes" id="UP000789920"/>
    </source>
</evidence>
<feature type="non-terminal residue" evidence="1">
    <location>
        <position position="1"/>
    </location>
</feature>
<accession>A0ACA9RB17</accession>
<protein>
    <submittedName>
        <fullName evidence="1">25832_t:CDS:1</fullName>
    </submittedName>
</protein>
<gene>
    <name evidence="1" type="ORF">RPERSI_LOCUS18194</name>
</gene>
<name>A0ACA9RB17_9GLOM</name>
<proteinExistence type="predicted"/>
<organism evidence="1 2">
    <name type="scientific">Racocetra persica</name>
    <dbReference type="NCBI Taxonomy" id="160502"/>
    <lineage>
        <taxon>Eukaryota</taxon>
        <taxon>Fungi</taxon>
        <taxon>Fungi incertae sedis</taxon>
        <taxon>Mucoromycota</taxon>
        <taxon>Glomeromycotina</taxon>
        <taxon>Glomeromycetes</taxon>
        <taxon>Diversisporales</taxon>
        <taxon>Gigasporaceae</taxon>
        <taxon>Racocetra</taxon>
    </lineage>
</organism>
<keyword evidence="2" id="KW-1185">Reference proteome</keyword>